<dbReference type="HAMAP" id="MF_00133">
    <property type="entry name" value="Trp_synth_beta"/>
    <property type="match status" value="1"/>
</dbReference>
<accession>A0A9W6Q207</accession>
<comment type="cofactor">
    <cofactor evidence="1 12">
        <name>pyridoxal 5'-phosphate</name>
        <dbReference type="ChEBI" id="CHEBI:597326"/>
    </cofactor>
</comment>
<dbReference type="SUPFAM" id="SSF53686">
    <property type="entry name" value="Tryptophan synthase beta subunit-like PLP-dependent enzymes"/>
    <property type="match status" value="1"/>
</dbReference>
<dbReference type="EC" id="4.2.1.20" evidence="12"/>
<evidence type="ECO:0000259" key="13">
    <source>
        <dbReference type="Pfam" id="PF00291"/>
    </source>
</evidence>
<dbReference type="GO" id="GO:0005737">
    <property type="term" value="C:cytoplasm"/>
    <property type="evidence" value="ECO:0007669"/>
    <property type="project" value="TreeGrafter"/>
</dbReference>
<dbReference type="PIRSF" id="PIRSF001413">
    <property type="entry name" value="Trp_syn_beta"/>
    <property type="match status" value="1"/>
</dbReference>
<dbReference type="AlphaFoldDB" id="A0A9W6Q207"/>
<dbReference type="InterPro" id="IPR036052">
    <property type="entry name" value="TrpB-like_PALP_sf"/>
</dbReference>
<comment type="caution">
    <text evidence="14">The sequence shown here is derived from an EMBL/GenBank/DDBJ whole genome shotgun (WGS) entry which is preliminary data.</text>
</comment>
<dbReference type="InterPro" id="IPR001926">
    <property type="entry name" value="TrpB-like_PALP"/>
</dbReference>
<dbReference type="NCBIfam" id="NF009057">
    <property type="entry name" value="PRK12391.1"/>
    <property type="match status" value="1"/>
</dbReference>
<dbReference type="NCBIfam" id="TIGR01415">
    <property type="entry name" value="trpB_rel"/>
    <property type="match status" value="1"/>
</dbReference>
<dbReference type="GO" id="GO:0030170">
    <property type="term" value="F:pyridoxal phosphate binding"/>
    <property type="evidence" value="ECO:0007669"/>
    <property type="project" value="InterPro"/>
</dbReference>
<gene>
    <name evidence="12 14" type="primary">trpB</name>
    <name evidence="14" type="ORF">Kpho02_08640</name>
</gene>
<dbReference type="GO" id="GO:0004834">
    <property type="term" value="F:tryptophan synthase activity"/>
    <property type="evidence" value="ECO:0007669"/>
    <property type="project" value="UniProtKB-UniRule"/>
</dbReference>
<dbReference type="InterPro" id="IPR023026">
    <property type="entry name" value="Trp_synth_beta/beta-like"/>
</dbReference>
<dbReference type="Pfam" id="PF00291">
    <property type="entry name" value="PALP"/>
    <property type="match status" value="1"/>
</dbReference>
<evidence type="ECO:0000256" key="9">
    <source>
        <dbReference type="ARBA" id="ARBA00023141"/>
    </source>
</evidence>
<evidence type="ECO:0000313" key="14">
    <source>
        <dbReference type="EMBL" id="GLW68565.1"/>
    </source>
</evidence>
<evidence type="ECO:0000313" key="15">
    <source>
        <dbReference type="Proteomes" id="UP001165041"/>
    </source>
</evidence>
<evidence type="ECO:0000256" key="7">
    <source>
        <dbReference type="ARBA" id="ARBA00022822"/>
    </source>
</evidence>
<dbReference type="Proteomes" id="UP001165041">
    <property type="component" value="Unassembled WGS sequence"/>
</dbReference>
<dbReference type="PANTHER" id="PTHR48077:SF6">
    <property type="entry name" value="TRYPTOPHAN SYNTHASE"/>
    <property type="match status" value="1"/>
</dbReference>
<protein>
    <recommendedName>
        <fullName evidence="12">Tryptophan synthase beta chain</fullName>
        <ecNumber evidence="12">4.2.1.20</ecNumber>
    </recommendedName>
</protein>
<dbReference type="PIRSF" id="PIRSF500824">
    <property type="entry name" value="TrpB_prok"/>
    <property type="match status" value="1"/>
</dbReference>
<dbReference type="InterPro" id="IPR006316">
    <property type="entry name" value="Trp_synth_b-like"/>
</dbReference>
<evidence type="ECO:0000256" key="10">
    <source>
        <dbReference type="ARBA" id="ARBA00023239"/>
    </source>
</evidence>
<evidence type="ECO:0000256" key="5">
    <source>
        <dbReference type="ARBA" id="ARBA00011270"/>
    </source>
</evidence>
<comment type="function">
    <text evidence="2 12">The beta subunit is responsible for the synthesis of L-tryptophan from indole and L-serine.</text>
</comment>
<sequence>MTTQHDADLTPTAWYNILPDLPEPLPPMLHPGTKEPVTADDLAPLFPAELVAQELGGPREVDVPGPVLDLYRRFRPAPLVRAERLERALRTPARIYYKYEGGNPTGSHKLNTALAQAYYNKRAGVTRLVTETGAGQWGSALGLACSFLELDCEVFMVRVSYDQKPYRRALMETYGAAVHASPSQLTAAGRAALAADPAATGSLGLAISEAVESVAAAGGAAKYALGSVLNHVLLHQTVIGQEALAQFARIDDYPDVVIGAAGGGSNFGGLAFPFLGEQLAGRRAVRAVAVEPASCPSLTRGRYDYDFGDSAGTTPLMKMHTLGHGFTPPAIHAGGLRYHGMSPIVSHLKELGLVEAVAVPQTACFEAGVAFARAEGIVPAPESTHAVRAAVDEALACRESGESKAIVFALSGHGHFDMQAYLDHFAGRLTD</sequence>
<dbReference type="EMBL" id="BSSA01000002">
    <property type="protein sequence ID" value="GLW68565.1"/>
    <property type="molecule type" value="Genomic_DNA"/>
</dbReference>
<dbReference type="GO" id="GO:0052684">
    <property type="term" value="F:L-serine hydro-lyase (adding indole, L-tryptophan-forming) activity"/>
    <property type="evidence" value="ECO:0007669"/>
    <property type="project" value="TreeGrafter"/>
</dbReference>
<dbReference type="PANTHER" id="PTHR48077">
    <property type="entry name" value="TRYPTOPHAN SYNTHASE-RELATED"/>
    <property type="match status" value="1"/>
</dbReference>
<evidence type="ECO:0000256" key="12">
    <source>
        <dbReference type="HAMAP-Rule" id="MF_00133"/>
    </source>
</evidence>
<organism evidence="14 15">
    <name type="scientific">Kitasatospora phosalacinea</name>
    <dbReference type="NCBI Taxonomy" id="2065"/>
    <lineage>
        <taxon>Bacteria</taxon>
        <taxon>Bacillati</taxon>
        <taxon>Actinomycetota</taxon>
        <taxon>Actinomycetes</taxon>
        <taxon>Kitasatosporales</taxon>
        <taxon>Streptomycetaceae</taxon>
        <taxon>Kitasatospora</taxon>
    </lineage>
</organism>
<evidence type="ECO:0000256" key="3">
    <source>
        <dbReference type="ARBA" id="ARBA00004733"/>
    </source>
</evidence>
<reference evidence="14" key="1">
    <citation type="submission" date="2023-02" db="EMBL/GenBank/DDBJ databases">
        <title>Kitasatospora phosalacinea NBRC 14627.</title>
        <authorList>
            <person name="Ichikawa N."/>
            <person name="Sato H."/>
            <person name="Tonouchi N."/>
        </authorList>
    </citation>
    <scope>NUCLEOTIDE SEQUENCE</scope>
    <source>
        <strain evidence="14">NBRC 14627</strain>
    </source>
</reference>
<evidence type="ECO:0000256" key="11">
    <source>
        <dbReference type="ARBA" id="ARBA00049047"/>
    </source>
</evidence>
<feature type="domain" description="Tryptophan synthase beta chain-like PALP" evidence="13">
    <location>
        <begin position="75"/>
        <end position="412"/>
    </location>
</feature>
<keyword evidence="6 12" id="KW-0028">Amino-acid biosynthesis</keyword>
<evidence type="ECO:0000256" key="8">
    <source>
        <dbReference type="ARBA" id="ARBA00022898"/>
    </source>
</evidence>
<evidence type="ECO:0000256" key="4">
    <source>
        <dbReference type="ARBA" id="ARBA00009982"/>
    </source>
</evidence>
<comment type="subunit">
    <text evidence="5 12">Tetramer of two alpha and two beta chains.</text>
</comment>
<dbReference type="RefSeq" id="WP_285733742.1">
    <property type="nucleotide sequence ID" value="NZ_BSSA01000002.1"/>
</dbReference>
<comment type="similarity">
    <text evidence="4 12">Belongs to the TrpB family.</text>
</comment>
<name>A0A9W6Q207_9ACTN</name>
<evidence type="ECO:0000256" key="6">
    <source>
        <dbReference type="ARBA" id="ARBA00022605"/>
    </source>
</evidence>
<comment type="catalytic activity">
    <reaction evidence="11 12">
        <text>(1S,2R)-1-C-(indol-3-yl)glycerol 3-phosphate + L-serine = D-glyceraldehyde 3-phosphate + L-tryptophan + H2O</text>
        <dbReference type="Rhea" id="RHEA:10532"/>
        <dbReference type="ChEBI" id="CHEBI:15377"/>
        <dbReference type="ChEBI" id="CHEBI:33384"/>
        <dbReference type="ChEBI" id="CHEBI:57912"/>
        <dbReference type="ChEBI" id="CHEBI:58866"/>
        <dbReference type="ChEBI" id="CHEBI:59776"/>
        <dbReference type="EC" id="4.2.1.20"/>
    </reaction>
</comment>
<keyword evidence="7 12" id="KW-0822">Tryptophan biosynthesis</keyword>
<proteinExistence type="inferred from homology"/>
<evidence type="ECO:0000256" key="2">
    <source>
        <dbReference type="ARBA" id="ARBA00002786"/>
    </source>
</evidence>
<comment type="pathway">
    <text evidence="3 12">Amino-acid biosynthesis; L-tryptophan biosynthesis; L-tryptophan from chorismate: step 5/5.</text>
</comment>
<keyword evidence="9 12" id="KW-0057">Aromatic amino acid biosynthesis</keyword>
<keyword evidence="8 12" id="KW-0663">Pyridoxal phosphate</keyword>
<dbReference type="Gene3D" id="3.40.50.1100">
    <property type="match status" value="2"/>
</dbReference>
<evidence type="ECO:0000256" key="1">
    <source>
        <dbReference type="ARBA" id="ARBA00001933"/>
    </source>
</evidence>
<keyword evidence="10 12" id="KW-0456">Lyase</keyword>
<feature type="modified residue" description="N6-(pyridoxal phosphate)lysine" evidence="12">
    <location>
        <position position="109"/>
    </location>
</feature>